<feature type="non-terminal residue" evidence="3">
    <location>
        <position position="1"/>
    </location>
</feature>
<dbReference type="EMBL" id="GDKW01002785">
    <property type="protein sequence ID" value="JAI53810.1"/>
    <property type="molecule type" value="mRNA"/>
</dbReference>
<feature type="coiled-coil region" evidence="1">
    <location>
        <begin position="28"/>
        <end position="55"/>
    </location>
</feature>
<feature type="compositionally biased region" description="Acidic residues" evidence="2">
    <location>
        <begin position="214"/>
        <end position="223"/>
    </location>
</feature>
<protein>
    <submittedName>
        <fullName evidence="3">Putative endonuclease-reverse transcriptase</fullName>
    </submittedName>
</protein>
<keyword evidence="3" id="KW-0808">Transferase</keyword>
<evidence type="ECO:0000256" key="1">
    <source>
        <dbReference type="SAM" id="Coils"/>
    </source>
</evidence>
<dbReference type="GO" id="GO:0004519">
    <property type="term" value="F:endonuclease activity"/>
    <property type="evidence" value="ECO:0007669"/>
    <property type="project" value="UniProtKB-KW"/>
</dbReference>
<dbReference type="Gene3D" id="3.30.70.1820">
    <property type="entry name" value="L1 transposable element, RRM domain"/>
    <property type="match status" value="1"/>
</dbReference>
<dbReference type="AlphaFoldDB" id="A0A0P4VVZ3"/>
<keyword evidence="3" id="KW-0540">Nuclease</keyword>
<proteinExistence type="evidence at transcript level"/>
<feature type="region of interest" description="Disordered" evidence="2">
    <location>
        <begin position="206"/>
        <end position="280"/>
    </location>
</feature>
<feature type="compositionally biased region" description="Low complexity" evidence="2">
    <location>
        <begin position="270"/>
        <end position="280"/>
    </location>
</feature>
<keyword evidence="3" id="KW-0378">Hydrolase</keyword>
<keyword evidence="3" id="KW-0695">RNA-directed DNA polymerase</keyword>
<reference evidence="3" key="1">
    <citation type="journal article" date="2016" name="PLoS Negl. Trop. Dis.">
        <title>A Deep Insight into the Sialome of Rhodnius neglectus, a Vector of Chagas Disease.</title>
        <authorList>
            <person name="Santiago P.B."/>
            <person name="Assumpcao T.C."/>
            <person name="Araujo C.N."/>
            <person name="Bastos I.M."/>
            <person name="Neves D."/>
            <person name="Silva I.G."/>
            <person name="Charneau S."/>
            <person name="Queiroz R.M."/>
            <person name="Raiol T."/>
            <person name="Oliveira J.V."/>
            <person name="Sousa M.V."/>
            <person name="Calvo E."/>
            <person name="Ribeiro J.M."/>
            <person name="Santana J.M."/>
        </authorList>
    </citation>
    <scope>NUCLEOTIDE SEQUENCE</scope>
    <source>
        <tissue evidence="3">Salivary glands</tissue>
    </source>
</reference>
<organism evidence="3">
    <name type="scientific">Rhodnius neglectus</name>
    <dbReference type="NCBI Taxonomy" id="72488"/>
    <lineage>
        <taxon>Eukaryota</taxon>
        <taxon>Metazoa</taxon>
        <taxon>Ecdysozoa</taxon>
        <taxon>Arthropoda</taxon>
        <taxon>Hexapoda</taxon>
        <taxon>Insecta</taxon>
        <taxon>Pterygota</taxon>
        <taxon>Neoptera</taxon>
        <taxon>Paraneoptera</taxon>
        <taxon>Hemiptera</taxon>
        <taxon>Heteroptera</taxon>
        <taxon>Panheteroptera</taxon>
        <taxon>Cimicomorpha</taxon>
        <taxon>Reduviidae</taxon>
        <taxon>Triatominae</taxon>
        <taxon>Rhodnius</taxon>
    </lineage>
</organism>
<keyword evidence="3" id="KW-0255">Endonuclease</keyword>
<keyword evidence="1" id="KW-0175">Coiled coil</keyword>
<accession>A0A0P4VVZ3</accession>
<sequence length="280" mass="31813">SELVNLFASFKADIKADLEEIIKKEIANLNVSVRFEEQEKKYKALKKENLELKVIIAKQQKVIESTRRQNNVVLFGIDETVGENVDLLENAVLDLCNKVLTVHTSKADLNYVRRIGKVGNKPRPIVVSFVSNWKKREMFQNVSKLKGNRIFVAEDQDKETQSQRKELSQVYTQLKAVGKNCRMRRNGLVIDGQFYHYSDLVKKDNSETVVDKGEEGDEEDEGGTSEVGVSDALTKSNKRKRIKKNQQEIVMPAQSVSTNTLKELFRARSDSGSSTKSSRK</sequence>
<dbReference type="GO" id="GO:0003964">
    <property type="term" value="F:RNA-directed DNA polymerase activity"/>
    <property type="evidence" value="ECO:0007669"/>
    <property type="project" value="UniProtKB-KW"/>
</dbReference>
<name>A0A0P4VVZ3_9HEMI</name>
<evidence type="ECO:0000313" key="3">
    <source>
        <dbReference type="EMBL" id="JAI53810.1"/>
    </source>
</evidence>
<keyword evidence="3" id="KW-0548">Nucleotidyltransferase</keyword>
<evidence type="ECO:0000256" key="2">
    <source>
        <dbReference type="SAM" id="MobiDB-lite"/>
    </source>
</evidence>